<dbReference type="AlphaFoldDB" id="A0A4Y1RTA6"/>
<reference evidence="4" key="1">
    <citation type="journal article" date="2019" name="Science">
        <title>Mutation of a bHLH transcription factor allowed almond domestication.</title>
        <authorList>
            <person name="Sanchez-Perez R."/>
            <person name="Pavan S."/>
            <person name="Mazzeo R."/>
            <person name="Moldovan C."/>
            <person name="Aiese Cigliano R."/>
            <person name="Del Cueto J."/>
            <person name="Ricciardi F."/>
            <person name="Lotti C."/>
            <person name="Ricciardi L."/>
            <person name="Dicenta F."/>
            <person name="Lopez-Marques R.L."/>
            <person name="Lindberg Moller B."/>
        </authorList>
    </citation>
    <scope>NUCLEOTIDE SEQUENCE</scope>
</reference>
<protein>
    <recommendedName>
        <fullName evidence="3">CCHC-type domain-containing protein</fullName>
    </recommendedName>
</protein>
<gene>
    <name evidence="4" type="ORF">Prudu_018814</name>
</gene>
<feature type="compositionally biased region" description="Basic and acidic residues" evidence="2">
    <location>
        <begin position="659"/>
        <end position="679"/>
    </location>
</feature>
<proteinExistence type="predicted"/>
<dbReference type="InterPro" id="IPR018289">
    <property type="entry name" value="MULE_transposase_dom"/>
</dbReference>
<dbReference type="GO" id="GO:0008270">
    <property type="term" value="F:zinc ion binding"/>
    <property type="evidence" value="ECO:0007669"/>
    <property type="project" value="UniProtKB-KW"/>
</dbReference>
<dbReference type="EMBL" id="AP019303">
    <property type="protein sequence ID" value="BBH07016.1"/>
    <property type="molecule type" value="Genomic_DNA"/>
</dbReference>
<dbReference type="InterPro" id="IPR004330">
    <property type="entry name" value="FAR1_DNA_bnd_dom"/>
</dbReference>
<feature type="compositionally biased region" description="Polar residues" evidence="2">
    <location>
        <begin position="645"/>
        <end position="658"/>
    </location>
</feature>
<dbReference type="GO" id="GO:0003676">
    <property type="term" value="F:nucleic acid binding"/>
    <property type="evidence" value="ECO:0007669"/>
    <property type="project" value="InterPro"/>
</dbReference>
<evidence type="ECO:0000313" key="4">
    <source>
        <dbReference type="EMBL" id="BBH07016.1"/>
    </source>
</evidence>
<dbReference type="PANTHER" id="PTHR47718">
    <property type="entry name" value="OS01G0519700 PROTEIN"/>
    <property type="match status" value="1"/>
</dbReference>
<feature type="compositionally biased region" description="Polar residues" evidence="2">
    <location>
        <begin position="585"/>
        <end position="599"/>
    </location>
</feature>
<keyword evidence="1" id="KW-0863">Zinc-finger</keyword>
<feature type="region of interest" description="Disordered" evidence="2">
    <location>
        <begin position="638"/>
        <end position="679"/>
    </location>
</feature>
<name>A0A4Y1RTA6_PRUDU</name>
<feature type="region of interest" description="Disordered" evidence="2">
    <location>
        <begin position="584"/>
        <end position="621"/>
    </location>
</feature>
<keyword evidence="1" id="KW-0479">Metal-binding</keyword>
<dbReference type="PROSITE" id="PS50158">
    <property type="entry name" value="ZF_CCHC"/>
    <property type="match status" value="1"/>
</dbReference>
<evidence type="ECO:0000256" key="2">
    <source>
        <dbReference type="SAM" id="MobiDB-lite"/>
    </source>
</evidence>
<dbReference type="InterPro" id="IPR001878">
    <property type="entry name" value="Znf_CCHC"/>
</dbReference>
<dbReference type="Pfam" id="PF03101">
    <property type="entry name" value="FAR1"/>
    <property type="match status" value="1"/>
</dbReference>
<organism evidence="4">
    <name type="scientific">Prunus dulcis</name>
    <name type="common">Almond</name>
    <name type="synonym">Amygdalus dulcis</name>
    <dbReference type="NCBI Taxonomy" id="3755"/>
    <lineage>
        <taxon>Eukaryota</taxon>
        <taxon>Viridiplantae</taxon>
        <taxon>Streptophyta</taxon>
        <taxon>Embryophyta</taxon>
        <taxon>Tracheophyta</taxon>
        <taxon>Spermatophyta</taxon>
        <taxon>Magnoliopsida</taxon>
        <taxon>eudicotyledons</taxon>
        <taxon>Gunneridae</taxon>
        <taxon>Pentapetalae</taxon>
        <taxon>rosids</taxon>
        <taxon>fabids</taxon>
        <taxon>Rosales</taxon>
        <taxon>Rosaceae</taxon>
        <taxon>Amygdaloideae</taxon>
        <taxon>Amygdaleae</taxon>
        <taxon>Prunus</taxon>
    </lineage>
</organism>
<feature type="domain" description="CCHC-type" evidence="3">
    <location>
        <begin position="630"/>
        <end position="644"/>
    </location>
</feature>
<evidence type="ECO:0000256" key="1">
    <source>
        <dbReference type="PROSITE-ProRule" id="PRU00047"/>
    </source>
</evidence>
<accession>A0A4Y1RTA6</accession>
<evidence type="ECO:0000259" key="3">
    <source>
        <dbReference type="PROSITE" id="PS50158"/>
    </source>
</evidence>
<dbReference type="Pfam" id="PF10551">
    <property type="entry name" value="MULE"/>
    <property type="match status" value="1"/>
</dbReference>
<keyword evidence="1" id="KW-0862">Zinc</keyword>
<sequence length="679" mass="77642">MHKMSGGSDSDECATANGRVYIPEVRNEETPAVGMKFDSLDLVYNFYNRYAFLAGFGIRLHSSFWGKNKKEILRKEFVCCKQGAYRRDETRERKRQRGISRCNCKAKIVVVKTNGSKKYTISLFAEGHNHKMTPSERMHLLRSHRHISDSTKVSIFEVQSGGMDKIGFIKKDIYNLECSVNGKLRNHDVELVTEYFMAEQKKNEAFYFKIEGDGMTDATSRRAYGFYGDVVVFDTTFNTNRYDLTFAPMLGVNNHGQTIVLACAFLSKETTESFVWMFEEFKKAMPGGEPKTIITDQDAAMAIAISIAFPTTFHRLCIWHITSKFSVKLPRDAYNEYWREFQKAIWDTDNKDEFDAKWNIVVTKAGLTDHPWLSSMFDLRESWVPAYARQFFAAGMSSSQRAEGSHGFFKQYISRRNSLMDFIIRFERALSHQREKELVADHVDAFEVAQCLLPMPMNKQMATLYTRTMFQKFEQELIQSTACFLELKTEDACKVVFNVSERKNWETRVAEVRWKKTAKCGLVSDANGKEIKDCADPGLLIKRSTMSRLASDVVEDALMSEEGCEVLSETLKSLQVKLKLLKDGPSNNEVGGSSSQTQYMKDPKRVRCKGRSKGVTGAKEKAMKRGIRHCRECGHIGHDRRQCPALNTPTSPSNNDESTPIHRSDPLFDDFDRMHGPTE</sequence>